<reference evidence="2 3" key="1">
    <citation type="submission" date="2020-03" db="EMBL/GenBank/DDBJ databases">
        <title>Genomic Encyclopedia of Type Strains, Phase IV (KMG-IV): sequencing the most valuable type-strain genomes for metagenomic binning, comparative biology and taxonomic classification.</title>
        <authorList>
            <person name="Goeker M."/>
        </authorList>
    </citation>
    <scope>NUCLEOTIDE SEQUENCE [LARGE SCALE GENOMIC DNA]</scope>
    <source>
        <strain evidence="2 3">DSM 7225</strain>
    </source>
</reference>
<evidence type="ECO:0000313" key="2">
    <source>
        <dbReference type="EMBL" id="NJB96945.1"/>
    </source>
</evidence>
<gene>
    <name evidence="2" type="ORF">GGR89_001251</name>
</gene>
<name>A0A7X6BC77_9SPHN</name>
<dbReference type="Proteomes" id="UP000531251">
    <property type="component" value="Unassembled WGS sequence"/>
</dbReference>
<evidence type="ECO:0000313" key="3">
    <source>
        <dbReference type="Proteomes" id="UP000531251"/>
    </source>
</evidence>
<proteinExistence type="predicted"/>
<evidence type="ECO:0000256" key="1">
    <source>
        <dbReference type="SAM" id="MobiDB-lite"/>
    </source>
</evidence>
<sequence>MSPVERLRQPLGQVDVGTGQRVDSMQRRGIHHPLGQRTGVEQRGAGERDVARRRGFGRTGLGQELQSVQPMVGAPCDGLLQRLRGRIGPDQVPADARIEALHVRRRRQRTQRGFRGSGGGLCRVALIGLRGGGGSGKGQGGASRKQATETRSLEVHVLANAWRLAIAPLSLSASAPVR</sequence>
<organism evidence="2 3">
    <name type="scientific">Sphingomonas trueperi</name>
    <dbReference type="NCBI Taxonomy" id="53317"/>
    <lineage>
        <taxon>Bacteria</taxon>
        <taxon>Pseudomonadati</taxon>
        <taxon>Pseudomonadota</taxon>
        <taxon>Alphaproteobacteria</taxon>
        <taxon>Sphingomonadales</taxon>
        <taxon>Sphingomonadaceae</taxon>
        <taxon>Sphingomonas</taxon>
    </lineage>
</organism>
<protein>
    <submittedName>
        <fullName evidence="2">Uncharacterized protein</fullName>
    </submittedName>
</protein>
<feature type="region of interest" description="Disordered" evidence="1">
    <location>
        <begin position="1"/>
        <end position="48"/>
    </location>
</feature>
<dbReference type="AlphaFoldDB" id="A0A7X6BC77"/>
<keyword evidence="3" id="KW-1185">Reference proteome</keyword>
<comment type="caution">
    <text evidence="2">The sequence shown here is derived from an EMBL/GenBank/DDBJ whole genome shotgun (WGS) entry which is preliminary data.</text>
</comment>
<dbReference type="EMBL" id="JAATJB010000003">
    <property type="protein sequence ID" value="NJB96945.1"/>
    <property type="molecule type" value="Genomic_DNA"/>
</dbReference>
<accession>A0A7X6BC77</accession>